<feature type="transmembrane region" description="Helical" evidence="1">
    <location>
        <begin position="138"/>
        <end position="157"/>
    </location>
</feature>
<feature type="domain" description="Rhodopsin" evidence="2">
    <location>
        <begin position="41"/>
        <end position="274"/>
    </location>
</feature>
<protein>
    <recommendedName>
        <fullName evidence="2">Rhodopsin domain-containing protein</fullName>
    </recommendedName>
</protein>
<feature type="transmembrane region" description="Helical" evidence="1">
    <location>
        <begin position="210"/>
        <end position="231"/>
    </location>
</feature>
<dbReference type="EMBL" id="SNSC02000018">
    <property type="protein sequence ID" value="TID16587.1"/>
    <property type="molecule type" value="Genomic_DNA"/>
</dbReference>
<dbReference type="STRING" id="86259.A0A4Z1P7R9"/>
<feature type="transmembrane region" description="Helical" evidence="1">
    <location>
        <begin position="97"/>
        <end position="117"/>
    </location>
</feature>
<feature type="transmembrane region" description="Helical" evidence="1">
    <location>
        <begin position="177"/>
        <end position="198"/>
    </location>
</feature>
<feature type="transmembrane region" description="Helical" evidence="1">
    <location>
        <begin position="57"/>
        <end position="77"/>
    </location>
</feature>
<comment type="caution">
    <text evidence="3">The sequence shown here is derived from an EMBL/GenBank/DDBJ whole genome shotgun (WGS) entry which is preliminary data.</text>
</comment>
<organism evidence="3 4">
    <name type="scientific">Venturia nashicola</name>
    <dbReference type="NCBI Taxonomy" id="86259"/>
    <lineage>
        <taxon>Eukaryota</taxon>
        <taxon>Fungi</taxon>
        <taxon>Dikarya</taxon>
        <taxon>Ascomycota</taxon>
        <taxon>Pezizomycotina</taxon>
        <taxon>Dothideomycetes</taxon>
        <taxon>Pleosporomycetidae</taxon>
        <taxon>Venturiales</taxon>
        <taxon>Venturiaceae</taxon>
        <taxon>Venturia</taxon>
    </lineage>
</organism>
<dbReference type="InterPro" id="IPR049326">
    <property type="entry name" value="Rhodopsin_dom_fungi"/>
</dbReference>
<name>A0A4Z1P7R9_9PEZI</name>
<dbReference type="PANTHER" id="PTHR39614:SF2">
    <property type="entry name" value="INTEGRAL MEMBRANE PROTEIN"/>
    <property type="match status" value="1"/>
</dbReference>
<evidence type="ECO:0000313" key="4">
    <source>
        <dbReference type="Proteomes" id="UP000298493"/>
    </source>
</evidence>
<dbReference type="Proteomes" id="UP000298493">
    <property type="component" value="Unassembled WGS sequence"/>
</dbReference>
<evidence type="ECO:0000259" key="2">
    <source>
        <dbReference type="Pfam" id="PF20684"/>
    </source>
</evidence>
<keyword evidence="1" id="KW-0472">Membrane</keyword>
<accession>A0A4Z1P7R9</accession>
<proteinExistence type="predicted"/>
<sequence length="421" mass="46423">MADSIVNNSDGHQTITTTDHGGLITITAAMLIVSTILFYMIRIVVRIGSKGSVENDDIAITIGSIVGVAQSILVILAVKAGLGIKMYLLSPQQIEKIFVLLYACDLIFIFTLAVAKISAASLIGRLSRQRSHRLSGRIVSGLAALWGAASILAIGIGCNPRAPWNLDNRCPSLLPSWTTIAAIGLSIELILLYLPIWLVWPLQMPWNKKFVVIIAFSLRLVIVPLALLRIIELKRITHSRDWTFDAVGAIIFTQFEMHFNLISATLPCTRPFLAAASSGMWTENQGVGELTRAPSESTYAMTPKISKPSRRSWKKNSVVISSPRMSLTEQRKAPPIRDEVSSKLRAHVEAKEEHPVLDPFAEPALTTIEHPTHPSLDSFPQMTLATNRFQDQGSLNSCESDGSFIKKTMEYDIHYAKNARK</sequence>
<gene>
    <name evidence="3" type="ORF">E6O75_ATG11705</name>
</gene>
<keyword evidence="1" id="KW-1133">Transmembrane helix</keyword>
<keyword evidence="1" id="KW-0812">Transmembrane</keyword>
<keyword evidence="4" id="KW-1185">Reference proteome</keyword>
<evidence type="ECO:0000256" key="1">
    <source>
        <dbReference type="SAM" id="Phobius"/>
    </source>
</evidence>
<dbReference type="AlphaFoldDB" id="A0A4Z1P7R9"/>
<evidence type="ECO:0000313" key="3">
    <source>
        <dbReference type="EMBL" id="TID16587.1"/>
    </source>
</evidence>
<reference evidence="3 4" key="1">
    <citation type="submission" date="2019-04" db="EMBL/GenBank/DDBJ databases">
        <title>High contiguity whole genome sequence and gene annotation resource for two Venturia nashicola isolates.</title>
        <authorList>
            <person name="Prokchorchik M."/>
            <person name="Won K."/>
            <person name="Lee Y."/>
            <person name="Choi E.D."/>
            <person name="Segonzac C."/>
            <person name="Sohn K.H."/>
        </authorList>
    </citation>
    <scope>NUCLEOTIDE SEQUENCE [LARGE SCALE GENOMIC DNA]</scope>
    <source>
        <strain evidence="3 4">PRI2</strain>
    </source>
</reference>
<dbReference type="Pfam" id="PF20684">
    <property type="entry name" value="Fung_rhodopsin"/>
    <property type="match status" value="1"/>
</dbReference>
<feature type="transmembrane region" description="Helical" evidence="1">
    <location>
        <begin position="20"/>
        <end position="45"/>
    </location>
</feature>
<dbReference type="PANTHER" id="PTHR39614">
    <property type="entry name" value="INTEGRAL MEMBRANE PROTEIN"/>
    <property type="match status" value="1"/>
</dbReference>